<keyword evidence="1" id="KW-1133">Transmembrane helix</keyword>
<dbReference type="EMBL" id="CP021405">
    <property type="protein sequence ID" value="ATI43627.1"/>
    <property type="molecule type" value="Genomic_DNA"/>
</dbReference>
<feature type="transmembrane region" description="Helical" evidence="1">
    <location>
        <begin position="393"/>
        <end position="412"/>
    </location>
</feature>
<geneLocation type="plasmid" evidence="4">
    <name>pdy25-a</name>
</geneLocation>
<evidence type="ECO:0000256" key="1">
    <source>
        <dbReference type="SAM" id="Phobius"/>
    </source>
</evidence>
<feature type="transmembrane region" description="Helical" evidence="1">
    <location>
        <begin position="469"/>
        <end position="492"/>
    </location>
</feature>
<protein>
    <submittedName>
        <fullName evidence="3">Transporter</fullName>
    </submittedName>
</protein>
<feature type="transmembrane region" description="Helical" evidence="1">
    <location>
        <begin position="110"/>
        <end position="135"/>
    </location>
</feature>
<organism evidence="3 4">
    <name type="scientific">Pacificitalea manganoxidans</name>
    <dbReference type="NCBI Taxonomy" id="1411902"/>
    <lineage>
        <taxon>Bacteria</taxon>
        <taxon>Pseudomonadati</taxon>
        <taxon>Pseudomonadota</taxon>
        <taxon>Alphaproteobacteria</taxon>
        <taxon>Rhodobacterales</taxon>
        <taxon>Paracoccaceae</taxon>
        <taxon>Pacificitalea</taxon>
    </lineage>
</organism>
<dbReference type="AlphaFoldDB" id="A0A291M452"/>
<sequence>MDLFADLWMGLSVAISPINILYLLIGAMVGMTVGVIPGFGPSAGLAILLPVTFGMDPISAVMMLAAIYYGAMYGGTITSILLNTPGESATVASTFDGYPLAQKGRAGPALVMQAVASFVGGTVGVILITLLAPAFAQVARNFGPPEYFLLAMLGMLTLLVMIGDNWKLGVISALIGFALGTVGVDLETGQSRYTFGSAELIGGIHFIPIAIGLFGLGELYHAFYKGLHKTGTGSIASYDRKKGFWPDAQDWISTRFTMVRGSLLGFVVGVIPGAGATIASLMAYSFERSFSKHPERFGKGEMAGLVAPESANNAASSGAMIPLLTLGIPGSASTAVLLAAFLLWGMRPGPLFMSQNPEFAWGLIASMYLGNMALLALNIFAIPLFVQIIRVPYRILAPCVVVICTLGTFSVASSMVEVYLMFAAGIIGFFMRSYGFSPAALVLALVLGPLAEEALRQTLTISRGSFTIFLERPGSIWIMVATAVLLIVLPLLQRYGRRAEAPAAGDAENAGS</sequence>
<feature type="transmembrane region" description="Helical" evidence="1">
    <location>
        <begin position="147"/>
        <end position="163"/>
    </location>
</feature>
<dbReference type="KEGG" id="cmag:CBW24_15880"/>
<feature type="transmembrane region" description="Helical" evidence="1">
    <location>
        <begin position="198"/>
        <end position="217"/>
    </location>
</feature>
<dbReference type="PANTHER" id="PTHR35342:SF1">
    <property type="entry name" value="BLR4373 PROTEIN"/>
    <property type="match status" value="1"/>
</dbReference>
<dbReference type="Pfam" id="PF01970">
    <property type="entry name" value="TctA"/>
    <property type="match status" value="1"/>
</dbReference>
<feature type="domain" description="DUF112" evidence="2">
    <location>
        <begin position="20"/>
        <end position="443"/>
    </location>
</feature>
<keyword evidence="4" id="KW-1185">Reference proteome</keyword>
<keyword evidence="3" id="KW-0614">Plasmid</keyword>
<dbReference type="OrthoDB" id="9791872at2"/>
<feature type="transmembrane region" description="Helical" evidence="1">
    <location>
        <begin position="323"/>
        <end position="344"/>
    </location>
</feature>
<evidence type="ECO:0000313" key="4">
    <source>
        <dbReference type="Proteomes" id="UP000219050"/>
    </source>
</evidence>
<feature type="transmembrane region" description="Helical" evidence="1">
    <location>
        <begin position="418"/>
        <end position="448"/>
    </location>
</feature>
<feature type="transmembrane region" description="Helical" evidence="1">
    <location>
        <begin position="263"/>
        <end position="286"/>
    </location>
</feature>
<keyword evidence="1" id="KW-0812">Transmembrane</keyword>
<reference evidence="3 4" key="1">
    <citation type="submission" date="2017-05" db="EMBL/GenBank/DDBJ databases">
        <title>Comparative genomic and metabolic analysis of manganese-oxidizing mechanisms in Celeribater manganoxidans DY25T: its adaption to the environment of polymetallic nodule.</title>
        <authorList>
            <person name="Wang X."/>
        </authorList>
    </citation>
    <scope>NUCLEOTIDE SEQUENCE [LARGE SCALE GENOMIC DNA]</scope>
    <source>
        <strain evidence="3 4">DY25</strain>
        <plasmid evidence="4">pdy25-a</plasmid>
    </source>
</reference>
<evidence type="ECO:0000313" key="3">
    <source>
        <dbReference type="EMBL" id="ATI43627.1"/>
    </source>
</evidence>
<feature type="transmembrane region" description="Helical" evidence="1">
    <location>
        <begin position="20"/>
        <end position="49"/>
    </location>
</feature>
<gene>
    <name evidence="3" type="ORF">CBW24_15880</name>
</gene>
<evidence type="ECO:0000259" key="2">
    <source>
        <dbReference type="Pfam" id="PF01970"/>
    </source>
</evidence>
<feature type="transmembrane region" description="Helical" evidence="1">
    <location>
        <begin position="61"/>
        <end position="82"/>
    </location>
</feature>
<dbReference type="PANTHER" id="PTHR35342">
    <property type="entry name" value="TRICARBOXYLIC TRANSPORT PROTEIN"/>
    <property type="match status" value="1"/>
</dbReference>
<proteinExistence type="predicted"/>
<accession>A0A291M452</accession>
<feature type="transmembrane region" description="Helical" evidence="1">
    <location>
        <begin position="359"/>
        <end position="386"/>
    </location>
</feature>
<feature type="transmembrane region" description="Helical" evidence="1">
    <location>
        <begin position="169"/>
        <end position="186"/>
    </location>
</feature>
<keyword evidence="1" id="KW-0472">Membrane</keyword>
<dbReference type="Proteomes" id="UP000219050">
    <property type="component" value="Plasmid pDY25-A"/>
</dbReference>
<dbReference type="InterPro" id="IPR002823">
    <property type="entry name" value="DUF112_TM"/>
</dbReference>
<dbReference type="RefSeq" id="WP_088664200.1">
    <property type="nucleotide sequence ID" value="NZ_CP021405.1"/>
</dbReference>
<name>A0A291M452_9RHOB</name>